<feature type="transmembrane region" description="Helical" evidence="1">
    <location>
        <begin position="217"/>
        <end position="237"/>
    </location>
</feature>
<dbReference type="PANTHER" id="PTHR42109:SF2">
    <property type="entry name" value="INTEGRAL MEMBRANE PROTEIN"/>
    <property type="match status" value="1"/>
</dbReference>
<comment type="caution">
    <text evidence="3">The sequence shown here is derived from an EMBL/GenBank/DDBJ whole genome shotgun (WGS) entry which is preliminary data.</text>
</comment>
<feature type="transmembrane region" description="Helical" evidence="1">
    <location>
        <begin position="39"/>
        <end position="60"/>
    </location>
</feature>
<evidence type="ECO:0000313" key="3">
    <source>
        <dbReference type="EMBL" id="OAA59147.1"/>
    </source>
</evidence>
<accession>A0A167S1Q8</accession>
<evidence type="ECO:0000256" key="1">
    <source>
        <dbReference type="SAM" id="Phobius"/>
    </source>
</evidence>
<feature type="domain" description="DUF7702" evidence="2">
    <location>
        <begin position="8"/>
        <end position="239"/>
    </location>
</feature>
<feature type="transmembrane region" description="Helical" evidence="1">
    <location>
        <begin position="107"/>
        <end position="127"/>
    </location>
</feature>
<evidence type="ECO:0000313" key="4">
    <source>
        <dbReference type="Proteomes" id="UP000076874"/>
    </source>
</evidence>
<dbReference type="AlphaFoldDB" id="A0A167S1Q8"/>
<organism evidence="3 4">
    <name type="scientific">Niveomyces insectorum RCEF 264</name>
    <dbReference type="NCBI Taxonomy" id="1081102"/>
    <lineage>
        <taxon>Eukaryota</taxon>
        <taxon>Fungi</taxon>
        <taxon>Dikarya</taxon>
        <taxon>Ascomycota</taxon>
        <taxon>Pezizomycotina</taxon>
        <taxon>Sordariomycetes</taxon>
        <taxon>Hypocreomycetidae</taxon>
        <taxon>Hypocreales</taxon>
        <taxon>Cordycipitaceae</taxon>
        <taxon>Niveomyces</taxon>
    </lineage>
</organism>
<protein>
    <recommendedName>
        <fullName evidence="2">DUF7702 domain-containing protein</fullName>
    </recommendedName>
</protein>
<feature type="transmembrane region" description="Helical" evidence="1">
    <location>
        <begin position="72"/>
        <end position="95"/>
    </location>
</feature>
<keyword evidence="1" id="KW-0812">Transmembrane</keyword>
<keyword evidence="1" id="KW-1133">Transmembrane helix</keyword>
<keyword evidence="4" id="KW-1185">Reference proteome</keyword>
<feature type="transmembrane region" description="Helical" evidence="1">
    <location>
        <begin position="175"/>
        <end position="195"/>
    </location>
</feature>
<proteinExistence type="predicted"/>
<dbReference type="EMBL" id="AZHD01000011">
    <property type="protein sequence ID" value="OAA59147.1"/>
    <property type="molecule type" value="Genomic_DNA"/>
</dbReference>
<dbReference type="OrthoDB" id="2560628at2759"/>
<name>A0A167S1Q8_9HYPO</name>
<dbReference type="Pfam" id="PF24800">
    <property type="entry name" value="DUF7702"/>
    <property type="match status" value="1"/>
</dbReference>
<feature type="transmembrane region" description="Helical" evidence="1">
    <location>
        <begin position="139"/>
        <end position="163"/>
    </location>
</feature>
<reference evidence="3 4" key="1">
    <citation type="journal article" date="2016" name="Genome Biol. Evol.">
        <title>Divergent and convergent evolution of fungal pathogenicity.</title>
        <authorList>
            <person name="Shang Y."/>
            <person name="Xiao G."/>
            <person name="Zheng P."/>
            <person name="Cen K."/>
            <person name="Zhan S."/>
            <person name="Wang C."/>
        </authorList>
    </citation>
    <scope>NUCLEOTIDE SEQUENCE [LARGE SCALE GENOMIC DNA]</scope>
    <source>
        <strain evidence="3 4">RCEF 264</strain>
    </source>
</reference>
<feature type="transmembrane region" description="Helical" evidence="1">
    <location>
        <begin position="6"/>
        <end position="27"/>
    </location>
</feature>
<dbReference type="InterPro" id="IPR056119">
    <property type="entry name" value="DUF7702"/>
</dbReference>
<dbReference type="PANTHER" id="PTHR42109">
    <property type="entry name" value="UNPLACED GENOMIC SCAFFOLD UM_SCAF_CONTIG_1.265, WHOLE GENOME SHOTGUN SEQUENCE"/>
    <property type="match status" value="1"/>
</dbReference>
<evidence type="ECO:0000259" key="2">
    <source>
        <dbReference type="Pfam" id="PF24800"/>
    </source>
</evidence>
<sequence>MPNAHLSLGIAQLILYIPIVPLAIFLAWRNRSGKPRMAWFSLSPFGLMRFAGGIITILYQNSPSTGLFIADLVLLNVGTIPLIVVDAGCTGTMCFKDAPFAARVQKALRVAFIAAASLLSAGAAVSGTSSRGLTRSLTLAGYAVFSATLVALMVAQLLLLLLTERPQMDRGSRKILYSALAASPFLVVRNVYGLLEVGFELDADSVWNPVTGSARKFAVMALLMEYIAVMPFLYAGFSVHPARDARPNSYGL</sequence>
<gene>
    <name evidence="3" type="ORF">SPI_06349</name>
</gene>
<dbReference type="Proteomes" id="UP000076874">
    <property type="component" value="Unassembled WGS sequence"/>
</dbReference>
<keyword evidence="1" id="KW-0472">Membrane</keyword>